<evidence type="ECO:0000256" key="1">
    <source>
        <dbReference type="SAM" id="MobiDB-lite"/>
    </source>
</evidence>
<reference evidence="2" key="1">
    <citation type="submission" date="2023-02" db="EMBL/GenBank/DDBJ databases">
        <title>Colletotrichum kahawae CIFC_Que2 genome sequencing and assembly.</title>
        <authorList>
            <person name="Baroncelli R."/>
        </authorList>
    </citation>
    <scope>NUCLEOTIDE SEQUENCE</scope>
    <source>
        <strain evidence="2">CIFC_Que2</strain>
    </source>
</reference>
<dbReference type="AlphaFoldDB" id="A0AAE0D3R2"/>
<proteinExistence type="predicted"/>
<keyword evidence="3" id="KW-1185">Reference proteome</keyword>
<feature type="region of interest" description="Disordered" evidence="1">
    <location>
        <begin position="1"/>
        <end position="53"/>
    </location>
</feature>
<evidence type="ECO:0000313" key="2">
    <source>
        <dbReference type="EMBL" id="KAK2751307.1"/>
    </source>
</evidence>
<comment type="caution">
    <text evidence="2">The sequence shown here is derived from an EMBL/GenBank/DDBJ whole genome shotgun (WGS) entry which is preliminary data.</text>
</comment>
<name>A0AAE0D3R2_COLKA</name>
<organism evidence="2 3">
    <name type="scientific">Colletotrichum kahawae</name>
    <name type="common">Coffee berry disease fungus</name>
    <dbReference type="NCBI Taxonomy" id="34407"/>
    <lineage>
        <taxon>Eukaryota</taxon>
        <taxon>Fungi</taxon>
        <taxon>Dikarya</taxon>
        <taxon>Ascomycota</taxon>
        <taxon>Pezizomycotina</taxon>
        <taxon>Sordariomycetes</taxon>
        <taxon>Hypocreomycetidae</taxon>
        <taxon>Glomerellales</taxon>
        <taxon>Glomerellaceae</taxon>
        <taxon>Colletotrichum</taxon>
        <taxon>Colletotrichum gloeosporioides species complex</taxon>
    </lineage>
</organism>
<dbReference type="EMBL" id="VYYT01000267">
    <property type="protein sequence ID" value="KAK2751307.1"/>
    <property type="molecule type" value="Genomic_DNA"/>
</dbReference>
<protein>
    <submittedName>
        <fullName evidence="2">Uncharacterized protein</fullName>
    </submittedName>
</protein>
<gene>
    <name evidence="2" type="ORF">CKAH01_06493</name>
</gene>
<dbReference type="Proteomes" id="UP001281614">
    <property type="component" value="Unassembled WGS sequence"/>
</dbReference>
<accession>A0AAE0D3R2</accession>
<evidence type="ECO:0000313" key="3">
    <source>
        <dbReference type="Proteomes" id="UP001281614"/>
    </source>
</evidence>
<sequence length="182" mass="19734">MIHQQKVDTTEVSPTSVSPPGLSSIDSGFVRTHGFIPHDVTPQPNVENKKAPKNFLPTRTHQQQFCPKPSGLETHTHIITPGPACSDMLIVCSVSTTPQHASLSLSGILRSGHHKSPSFPGNHPPDFWILTRSGFAHPSCSAQCLHRFCAGNQQNEEIAVILPTGAGVQSLPRWARPQMRSA</sequence>